<evidence type="ECO:0000313" key="4">
    <source>
        <dbReference type="EMBL" id="ESO91556.1"/>
    </source>
</evidence>
<accession>V4ADZ8</accession>
<dbReference type="EMBL" id="KB202237">
    <property type="protein sequence ID" value="ESO91556.1"/>
    <property type="molecule type" value="Genomic_DNA"/>
</dbReference>
<dbReference type="InterPro" id="IPR011029">
    <property type="entry name" value="DEATH-like_dom_sf"/>
</dbReference>
<dbReference type="PANTHER" id="PTHR34257">
    <property type="entry name" value="ADAPTER PROTEIN CIKS"/>
    <property type="match status" value="1"/>
</dbReference>
<dbReference type="Pfam" id="PF00531">
    <property type="entry name" value="Death"/>
    <property type="match status" value="1"/>
</dbReference>
<dbReference type="KEGG" id="lgi:LOTGIDRAFT_233367"/>
<dbReference type="GeneID" id="20249246"/>
<dbReference type="PANTHER" id="PTHR34257:SF2">
    <property type="entry name" value="E3 UBIQUITIN LIGASE TRAF3IP2"/>
    <property type="match status" value="1"/>
</dbReference>
<evidence type="ECO:0000313" key="5">
    <source>
        <dbReference type="Proteomes" id="UP000030746"/>
    </source>
</evidence>
<dbReference type="RefSeq" id="XP_009057626.1">
    <property type="nucleotide sequence ID" value="XM_009059378.1"/>
</dbReference>
<feature type="region of interest" description="Disordered" evidence="1">
    <location>
        <begin position="373"/>
        <end position="404"/>
    </location>
</feature>
<dbReference type="Gene3D" id="3.40.50.11530">
    <property type="match status" value="1"/>
</dbReference>
<name>V4ADZ8_LOTGI</name>
<feature type="compositionally biased region" description="Polar residues" evidence="1">
    <location>
        <begin position="319"/>
        <end position="330"/>
    </location>
</feature>
<dbReference type="OMA" id="SQHGRNT"/>
<reference evidence="4 5" key="1">
    <citation type="journal article" date="2013" name="Nature">
        <title>Insights into bilaterian evolution from three spiralian genomes.</title>
        <authorList>
            <person name="Simakov O."/>
            <person name="Marletaz F."/>
            <person name="Cho S.J."/>
            <person name="Edsinger-Gonzales E."/>
            <person name="Havlak P."/>
            <person name="Hellsten U."/>
            <person name="Kuo D.H."/>
            <person name="Larsson T."/>
            <person name="Lv J."/>
            <person name="Arendt D."/>
            <person name="Savage R."/>
            <person name="Osoegawa K."/>
            <person name="de Jong P."/>
            <person name="Grimwood J."/>
            <person name="Chapman J.A."/>
            <person name="Shapiro H."/>
            <person name="Aerts A."/>
            <person name="Otillar R.P."/>
            <person name="Terry A.Y."/>
            <person name="Boore J.L."/>
            <person name="Grigoriev I.V."/>
            <person name="Lindberg D.R."/>
            <person name="Seaver E.C."/>
            <person name="Weisblat D.A."/>
            <person name="Putnam N.H."/>
            <person name="Rokhsar D.S."/>
        </authorList>
    </citation>
    <scope>NUCLEOTIDE SEQUENCE [LARGE SCALE GENOMIC DNA]</scope>
</reference>
<dbReference type="PROSITE" id="PS51534">
    <property type="entry name" value="SEFIR"/>
    <property type="match status" value="1"/>
</dbReference>
<protein>
    <recommendedName>
        <fullName evidence="6">Death domain-containing protein</fullName>
    </recommendedName>
</protein>
<keyword evidence="5" id="KW-1185">Reference proteome</keyword>
<dbReference type="Gene3D" id="1.10.533.10">
    <property type="entry name" value="Death Domain, Fas"/>
    <property type="match status" value="1"/>
</dbReference>
<dbReference type="AlphaFoldDB" id="V4ADZ8"/>
<feature type="compositionally biased region" description="Basic and acidic residues" evidence="1">
    <location>
        <begin position="373"/>
        <end position="386"/>
    </location>
</feature>
<feature type="region of interest" description="Disordered" evidence="1">
    <location>
        <begin position="292"/>
        <end position="339"/>
    </location>
</feature>
<sequence>MSEEVDIPFKFVGTGVLTKLANKLDPLNHVTGNDWRLLAEKLGYSQDEIQVIEEQKHLDGRSTIKLLNNYIKKPGNSVEKVLKALQEMPRIDAHTILLEAVPKIQEFARQRQEEEERGEENSFSPFTPSDYYRSHPWAWPMMTHMPPMAHMPSMSPYFMSHSGIPFDSPYTAHGSPLHHPRAPKNPKVCHHPDSSNQCCSPHCYTRSYSHNGFVGMPPPPIRNGHPVLSPPSPVYNVNNGYPEIPGREYHSLEVNHSMYPDRQVSREISDPGHHFQEDPAPLARTIFKNQGHPLLSTNTRPVRSQSAEYNGDISDDDSLSTGSNPASPNNNRRHGHVTYDVRNDISDDIRINGVEVNRNDVNDIGRVRKDVPRELTERKIDNKKNGESSSGSGGEGNANKMDSKERNILRMKSMSTGHQMSNANGNVEHLENMMKKSLSLPNNMKPAEFRRVFNIKVFVTYSNDSDKHMQRVLNLCKCLEKNKFFCFVDMVYKENGKKDNLEDIRRKFEEADFVLVCSSKKYKENINAKINTDGLHTKFIYELIYDEFKEKGNHRCVPVILDGTSQSDIPTWLQSSMKYIWPSQYKDLLFMLTKPEQRITQHCARK</sequence>
<dbReference type="SMART" id="SM00005">
    <property type="entry name" value="DEATH"/>
    <property type="match status" value="1"/>
</dbReference>
<feature type="domain" description="Death" evidence="2">
    <location>
        <begin position="31"/>
        <end position="101"/>
    </location>
</feature>
<feature type="domain" description="SEFIR" evidence="3">
    <location>
        <begin position="454"/>
        <end position="590"/>
    </location>
</feature>
<dbReference type="HOGENOM" id="CLU_450777_0_0_1"/>
<dbReference type="PROSITE" id="PS50017">
    <property type="entry name" value="DEATH_DOMAIN"/>
    <property type="match status" value="1"/>
</dbReference>
<dbReference type="InterPro" id="IPR000488">
    <property type="entry name" value="Death_dom"/>
</dbReference>
<evidence type="ECO:0000259" key="3">
    <source>
        <dbReference type="PROSITE" id="PS51534"/>
    </source>
</evidence>
<organism evidence="4 5">
    <name type="scientific">Lottia gigantea</name>
    <name type="common">Giant owl limpet</name>
    <dbReference type="NCBI Taxonomy" id="225164"/>
    <lineage>
        <taxon>Eukaryota</taxon>
        <taxon>Metazoa</taxon>
        <taxon>Spiralia</taxon>
        <taxon>Lophotrochozoa</taxon>
        <taxon>Mollusca</taxon>
        <taxon>Gastropoda</taxon>
        <taxon>Patellogastropoda</taxon>
        <taxon>Lottioidea</taxon>
        <taxon>Lottiidae</taxon>
        <taxon>Lottia</taxon>
    </lineage>
</organism>
<dbReference type="InterPro" id="IPR013568">
    <property type="entry name" value="SEFIR_dom"/>
</dbReference>
<evidence type="ECO:0000259" key="2">
    <source>
        <dbReference type="PROSITE" id="PS50017"/>
    </source>
</evidence>
<dbReference type="CTD" id="20249246"/>
<evidence type="ECO:0000256" key="1">
    <source>
        <dbReference type="SAM" id="MobiDB-lite"/>
    </source>
</evidence>
<dbReference type="Pfam" id="PF08357">
    <property type="entry name" value="SEFIR"/>
    <property type="match status" value="1"/>
</dbReference>
<dbReference type="Proteomes" id="UP000030746">
    <property type="component" value="Unassembled WGS sequence"/>
</dbReference>
<dbReference type="GO" id="GO:0007165">
    <property type="term" value="P:signal transduction"/>
    <property type="evidence" value="ECO:0007669"/>
    <property type="project" value="InterPro"/>
</dbReference>
<dbReference type="GO" id="GO:0006959">
    <property type="term" value="P:humoral immune response"/>
    <property type="evidence" value="ECO:0007669"/>
    <property type="project" value="TreeGrafter"/>
</dbReference>
<dbReference type="InterPro" id="IPR053047">
    <property type="entry name" value="E3_ubiq_ligase_TRAF3IP2"/>
</dbReference>
<dbReference type="SUPFAM" id="SSF47986">
    <property type="entry name" value="DEATH domain"/>
    <property type="match status" value="1"/>
</dbReference>
<dbReference type="GO" id="GO:0043123">
    <property type="term" value="P:positive regulation of canonical NF-kappaB signal transduction"/>
    <property type="evidence" value="ECO:0007669"/>
    <property type="project" value="TreeGrafter"/>
</dbReference>
<dbReference type="OrthoDB" id="6021171at2759"/>
<evidence type="ECO:0008006" key="6">
    <source>
        <dbReference type="Google" id="ProtNLM"/>
    </source>
</evidence>
<gene>
    <name evidence="4" type="ORF">LOTGIDRAFT_233367</name>
</gene>
<proteinExistence type="predicted"/>
<feature type="compositionally biased region" description="Polar residues" evidence="1">
    <location>
        <begin position="295"/>
        <end position="308"/>
    </location>
</feature>
<dbReference type="STRING" id="225164.V4ADZ8"/>